<dbReference type="RefSeq" id="WP_246332616.1">
    <property type="nucleotide sequence ID" value="NZ_JACCFH010000001.1"/>
</dbReference>
<proteinExistence type="predicted"/>
<dbReference type="Pfam" id="PF08241">
    <property type="entry name" value="Methyltransf_11"/>
    <property type="match status" value="1"/>
</dbReference>
<dbReference type="InterPro" id="IPR013216">
    <property type="entry name" value="Methyltransf_11"/>
</dbReference>
<protein>
    <submittedName>
        <fullName evidence="3">SAM-dependent methyltransferase</fullName>
    </submittedName>
</protein>
<dbReference type="EMBL" id="JACCFH010000001">
    <property type="protein sequence ID" value="NYG34885.1"/>
    <property type="molecule type" value="Genomic_DNA"/>
</dbReference>
<sequence>MAPWLKAPAGRYLLAWEQRQLDRVVADIFGYHAVQVGWPMVQALRASRISHRWMLNDGQIDADLLFTPALLEDADTGLRGGDGALPVSVLTDYDALPFPSNSLDLVVLPHTLEMTADAHHTLREVERVLMPEGRVVIVGFNPTSLWGLCHQLDTIGRRVGMTSPVMSETGEFIGPRRLRDWLRLLGFEIESGQFGCYRPPFASQGWLDRSAWWDHAGERWWPVLGSVYMLVAVKRVRAMRLLGPEWKRKRRTSAAPAVVAQRQPHAPSGPSRNSTD</sequence>
<feature type="domain" description="Methyltransferase type 11" evidence="2">
    <location>
        <begin position="88"/>
        <end position="137"/>
    </location>
</feature>
<evidence type="ECO:0000259" key="2">
    <source>
        <dbReference type="Pfam" id="PF08241"/>
    </source>
</evidence>
<dbReference type="GO" id="GO:0032259">
    <property type="term" value="P:methylation"/>
    <property type="evidence" value="ECO:0007669"/>
    <property type="project" value="UniProtKB-KW"/>
</dbReference>
<dbReference type="SUPFAM" id="SSF53335">
    <property type="entry name" value="S-adenosyl-L-methionine-dependent methyltransferases"/>
    <property type="match status" value="1"/>
</dbReference>
<keyword evidence="3" id="KW-0808">Transferase</keyword>
<dbReference type="InterPro" id="IPR029063">
    <property type="entry name" value="SAM-dependent_MTases_sf"/>
</dbReference>
<evidence type="ECO:0000313" key="4">
    <source>
        <dbReference type="Proteomes" id="UP000518288"/>
    </source>
</evidence>
<dbReference type="GO" id="GO:0008757">
    <property type="term" value="F:S-adenosylmethionine-dependent methyltransferase activity"/>
    <property type="evidence" value="ECO:0007669"/>
    <property type="project" value="InterPro"/>
</dbReference>
<organism evidence="3 4">
    <name type="scientific">Sphaerotilus montanus</name>
    <dbReference type="NCBI Taxonomy" id="522889"/>
    <lineage>
        <taxon>Bacteria</taxon>
        <taxon>Pseudomonadati</taxon>
        <taxon>Pseudomonadota</taxon>
        <taxon>Betaproteobacteria</taxon>
        <taxon>Burkholderiales</taxon>
        <taxon>Sphaerotilaceae</taxon>
        <taxon>Sphaerotilus</taxon>
    </lineage>
</organism>
<name>A0A7Y9R0E8_9BURK</name>
<keyword evidence="3" id="KW-0489">Methyltransferase</keyword>
<accession>A0A7Y9R0E8</accession>
<feature type="region of interest" description="Disordered" evidence="1">
    <location>
        <begin position="252"/>
        <end position="276"/>
    </location>
</feature>
<keyword evidence="4" id="KW-1185">Reference proteome</keyword>
<dbReference type="Proteomes" id="UP000518288">
    <property type="component" value="Unassembled WGS sequence"/>
</dbReference>
<evidence type="ECO:0000313" key="3">
    <source>
        <dbReference type="EMBL" id="NYG34885.1"/>
    </source>
</evidence>
<gene>
    <name evidence="3" type="ORF">BDD16_003871</name>
</gene>
<dbReference type="AlphaFoldDB" id="A0A7Y9R0E8"/>
<comment type="caution">
    <text evidence="3">The sequence shown here is derived from an EMBL/GenBank/DDBJ whole genome shotgun (WGS) entry which is preliminary data.</text>
</comment>
<reference evidence="3 4" key="1">
    <citation type="submission" date="2020-07" db="EMBL/GenBank/DDBJ databases">
        <title>Genomic Encyclopedia of Archaeal and Bacterial Type Strains, Phase II (KMG-II): from individual species to whole genera.</title>
        <authorList>
            <person name="Goeker M."/>
        </authorList>
    </citation>
    <scope>NUCLEOTIDE SEQUENCE [LARGE SCALE GENOMIC DNA]</scope>
    <source>
        <strain evidence="3 4">DSM 21226</strain>
    </source>
</reference>
<dbReference type="Gene3D" id="3.40.50.150">
    <property type="entry name" value="Vaccinia Virus protein VP39"/>
    <property type="match status" value="1"/>
</dbReference>
<evidence type="ECO:0000256" key="1">
    <source>
        <dbReference type="SAM" id="MobiDB-lite"/>
    </source>
</evidence>